<dbReference type="InterPro" id="IPR036116">
    <property type="entry name" value="FN3_sf"/>
</dbReference>
<keyword evidence="2" id="KW-1185">Reference proteome</keyword>
<dbReference type="SUPFAM" id="SSF49265">
    <property type="entry name" value="Fibronectin type III"/>
    <property type="match status" value="1"/>
</dbReference>
<dbReference type="EMBL" id="BPLR01015488">
    <property type="protein sequence ID" value="GIY76467.1"/>
    <property type="molecule type" value="Genomic_DNA"/>
</dbReference>
<evidence type="ECO:0000313" key="2">
    <source>
        <dbReference type="Proteomes" id="UP001054945"/>
    </source>
</evidence>
<dbReference type="CDD" id="cd00063">
    <property type="entry name" value="FN3"/>
    <property type="match status" value="1"/>
</dbReference>
<comment type="caution">
    <text evidence="1">The sequence shown here is derived from an EMBL/GenBank/DDBJ whole genome shotgun (WGS) entry which is preliminary data.</text>
</comment>
<dbReference type="InterPro" id="IPR003961">
    <property type="entry name" value="FN3_dom"/>
</dbReference>
<organism evidence="1 2">
    <name type="scientific">Caerostris extrusa</name>
    <name type="common">Bark spider</name>
    <name type="synonym">Caerostris bankana</name>
    <dbReference type="NCBI Taxonomy" id="172846"/>
    <lineage>
        <taxon>Eukaryota</taxon>
        <taxon>Metazoa</taxon>
        <taxon>Ecdysozoa</taxon>
        <taxon>Arthropoda</taxon>
        <taxon>Chelicerata</taxon>
        <taxon>Arachnida</taxon>
        <taxon>Araneae</taxon>
        <taxon>Araneomorphae</taxon>
        <taxon>Entelegynae</taxon>
        <taxon>Araneoidea</taxon>
        <taxon>Araneidae</taxon>
        <taxon>Caerostris</taxon>
    </lineage>
</organism>
<evidence type="ECO:0000313" key="1">
    <source>
        <dbReference type="EMBL" id="GIY76467.1"/>
    </source>
</evidence>
<dbReference type="AlphaFoldDB" id="A0AAV4W1H4"/>
<proteinExistence type="predicted"/>
<accession>A0AAV4W1H4</accession>
<reference evidence="1 2" key="1">
    <citation type="submission" date="2021-06" db="EMBL/GenBank/DDBJ databases">
        <title>Caerostris extrusa draft genome.</title>
        <authorList>
            <person name="Kono N."/>
            <person name="Arakawa K."/>
        </authorList>
    </citation>
    <scope>NUCLEOTIDE SEQUENCE [LARGE SCALE GENOMIC DNA]</scope>
</reference>
<name>A0AAV4W1H4_CAEEX</name>
<dbReference type="InterPro" id="IPR013783">
    <property type="entry name" value="Ig-like_fold"/>
</dbReference>
<dbReference type="Gene3D" id="2.60.40.10">
    <property type="entry name" value="Immunoglobulins"/>
    <property type="match status" value="1"/>
</dbReference>
<gene>
    <name evidence="1" type="ORF">CEXT_221451</name>
</gene>
<protein>
    <submittedName>
        <fullName evidence="1">Uncharacterized protein</fullName>
    </submittedName>
</protein>
<dbReference type="Proteomes" id="UP001054945">
    <property type="component" value="Unassembled WGS sequence"/>
</dbReference>
<sequence length="132" mass="14987">MRFFCCRKDRNPFPTPLKQKLSLPFLMPSYLVRVGGGIILYVRYGVRQDDLSCVKELVSNCSIQFLEKFQLEWSDISADRVRLRQPGHSESPVPVTLYFIRIVAENALGHSAPSEVVNVTTAEEGKSLPHLH</sequence>